<reference evidence="2 3" key="1">
    <citation type="journal article" date="2016" name="Mol. Biol. Evol.">
        <title>Comparative Genomics of Early-Diverging Mushroom-Forming Fungi Provides Insights into the Origins of Lignocellulose Decay Capabilities.</title>
        <authorList>
            <person name="Nagy L.G."/>
            <person name="Riley R."/>
            <person name="Tritt A."/>
            <person name="Adam C."/>
            <person name="Daum C."/>
            <person name="Floudas D."/>
            <person name="Sun H."/>
            <person name="Yadav J.S."/>
            <person name="Pangilinan J."/>
            <person name="Larsson K.H."/>
            <person name="Matsuura K."/>
            <person name="Barry K."/>
            <person name="Labutti K."/>
            <person name="Kuo R."/>
            <person name="Ohm R.A."/>
            <person name="Bhattacharya S.S."/>
            <person name="Shirouzu T."/>
            <person name="Yoshinaga Y."/>
            <person name="Martin F.M."/>
            <person name="Grigoriev I.V."/>
            <person name="Hibbett D.S."/>
        </authorList>
    </citation>
    <scope>NUCLEOTIDE SEQUENCE [LARGE SCALE GENOMIC DNA]</scope>
    <source>
        <strain evidence="2 3">HHB12733</strain>
    </source>
</reference>
<evidence type="ECO:0000259" key="1">
    <source>
        <dbReference type="Pfam" id="PF21671"/>
    </source>
</evidence>
<organism evidence="2 3">
    <name type="scientific">Calocera cornea HHB12733</name>
    <dbReference type="NCBI Taxonomy" id="1353952"/>
    <lineage>
        <taxon>Eukaryota</taxon>
        <taxon>Fungi</taxon>
        <taxon>Dikarya</taxon>
        <taxon>Basidiomycota</taxon>
        <taxon>Agaricomycotina</taxon>
        <taxon>Dacrymycetes</taxon>
        <taxon>Dacrymycetales</taxon>
        <taxon>Dacrymycetaceae</taxon>
        <taxon>Calocera</taxon>
    </lineage>
</organism>
<gene>
    <name evidence="2" type="ORF">CALCODRAFT_502351</name>
</gene>
<evidence type="ECO:0000313" key="3">
    <source>
        <dbReference type="Proteomes" id="UP000076842"/>
    </source>
</evidence>
<dbReference type="Proteomes" id="UP000076842">
    <property type="component" value="Unassembled WGS sequence"/>
</dbReference>
<sequence>MDTLCVRNGRAECVDVTVDFGNCGACGFDCGETEGADTVECVEGRCVVSSCRRGWMQVGDECLKQDASHARRYRFH</sequence>
<feature type="domain" description="Protein CPL1-like" evidence="1">
    <location>
        <begin position="12"/>
        <end position="57"/>
    </location>
</feature>
<name>A0A165DAQ7_9BASI</name>
<evidence type="ECO:0000313" key="2">
    <source>
        <dbReference type="EMBL" id="KZT52409.1"/>
    </source>
</evidence>
<proteinExistence type="predicted"/>
<protein>
    <recommendedName>
        <fullName evidence="1">Protein CPL1-like domain-containing protein</fullName>
    </recommendedName>
</protein>
<dbReference type="InterPro" id="IPR048661">
    <property type="entry name" value="CPL1-like"/>
</dbReference>
<dbReference type="EMBL" id="KV424067">
    <property type="protein sequence ID" value="KZT52409.1"/>
    <property type="molecule type" value="Genomic_DNA"/>
</dbReference>
<accession>A0A165DAQ7</accession>
<dbReference type="OrthoDB" id="439917at2759"/>
<dbReference type="AlphaFoldDB" id="A0A165DAQ7"/>
<dbReference type="Pfam" id="PF21671">
    <property type="entry name" value="CPL1-like"/>
    <property type="match status" value="1"/>
</dbReference>
<dbReference type="InParanoid" id="A0A165DAQ7"/>
<keyword evidence="3" id="KW-1185">Reference proteome</keyword>